<dbReference type="EMBL" id="FPHM01000211">
    <property type="protein sequence ID" value="SFV71179.1"/>
    <property type="molecule type" value="Genomic_DNA"/>
</dbReference>
<proteinExistence type="predicted"/>
<gene>
    <name evidence="2" type="ORF">MNB_SV-13-771</name>
</gene>
<evidence type="ECO:0008006" key="3">
    <source>
        <dbReference type="Google" id="ProtNLM"/>
    </source>
</evidence>
<keyword evidence="1" id="KW-0472">Membrane</keyword>
<keyword evidence="1" id="KW-0812">Transmembrane</keyword>
<evidence type="ECO:0000313" key="2">
    <source>
        <dbReference type="EMBL" id="SFV71179.1"/>
    </source>
</evidence>
<sequence>MNLRPAFTIIEILVSVIIISFSIIYVLKIHTSNHKQIVYISERNKRSLEDSLYLTKNILRHHKDTKTAEDLLIQFFKIKEQESREILKKNEREIFIPEEILIFPPPNIPGPTATVNEVKLKGEHSSIYWHFEITSL</sequence>
<protein>
    <recommendedName>
        <fullName evidence="3">Prepilin-type N-terminal cleavage/methylation domain-containing protein</fullName>
    </recommendedName>
</protein>
<name>A0A1W1CZG2_9ZZZZ</name>
<reference evidence="2" key="1">
    <citation type="submission" date="2016-10" db="EMBL/GenBank/DDBJ databases">
        <authorList>
            <person name="de Groot N.N."/>
        </authorList>
    </citation>
    <scope>NUCLEOTIDE SEQUENCE</scope>
</reference>
<accession>A0A1W1CZG2</accession>
<organism evidence="2">
    <name type="scientific">hydrothermal vent metagenome</name>
    <dbReference type="NCBI Taxonomy" id="652676"/>
    <lineage>
        <taxon>unclassified sequences</taxon>
        <taxon>metagenomes</taxon>
        <taxon>ecological metagenomes</taxon>
    </lineage>
</organism>
<evidence type="ECO:0000256" key="1">
    <source>
        <dbReference type="SAM" id="Phobius"/>
    </source>
</evidence>
<keyword evidence="1" id="KW-1133">Transmembrane helix</keyword>
<dbReference type="AlphaFoldDB" id="A0A1W1CZG2"/>
<feature type="transmembrane region" description="Helical" evidence="1">
    <location>
        <begin position="6"/>
        <end position="27"/>
    </location>
</feature>